<evidence type="ECO:0000313" key="1">
    <source>
        <dbReference type="EMBL" id="KAF3494014.1"/>
    </source>
</evidence>
<evidence type="ECO:0000313" key="2">
    <source>
        <dbReference type="Proteomes" id="UP000266723"/>
    </source>
</evidence>
<sequence length="320" mass="35834">MDAEKPVLTDVPVMEISLEADTNPEADVVVTPTIAGEVVTDGEKSKAGKKLAKAPRAKLLSQYFQNPHHIMRGHVFSVGRRGRDLPIKDQYMSSTLCEIKHRRSVGCNSGDRRRHEIHEEILTFVTTNHQGQQFITNQHHKSNGVVNQPTQPNFGDEEQSRKRYEYAGLIAFSGCASIHSFANLKALQTISARQMRDSNVLYAESIFLGASEDTFDYYGAAGMDISTLGEKRMRLNNMLQDMITWAVWHKRAGGEKNFMVISKAIPDEEESDFVTLLESMCLRDYNICAGGFAIDSVVDPAGSSQDVKRRERELMYLASV</sequence>
<proteinExistence type="predicted"/>
<keyword evidence="2" id="KW-1185">Reference proteome</keyword>
<protein>
    <submittedName>
        <fullName evidence="1">Uncharacterized protein</fullName>
    </submittedName>
</protein>
<gene>
    <name evidence="1" type="ORF">DY000_02056679</name>
</gene>
<name>A0ABQ7A8M4_BRACR</name>
<organism evidence="1 2">
    <name type="scientific">Brassica cretica</name>
    <name type="common">Mustard</name>
    <dbReference type="NCBI Taxonomy" id="69181"/>
    <lineage>
        <taxon>Eukaryota</taxon>
        <taxon>Viridiplantae</taxon>
        <taxon>Streptophyta</taxon>
        <taxon>Embryophyta</taxon>
        <taxon>Tracheophyta</taxon>
        <taxon>Spermatophyta</taxon>
        <taxon>Magnoliopsida</taxon>
        <taxon>eudicotyledons</taxon>
        <taxon>Gunneridae</taxon>
        <taxon>Pentapetalae</taxon>
        <taxon>rosids</taxon>
        <taxon>malvids</taxon>
        <taxon>Brassicales</taxon>
        <taxon>Brassicaceae</taxon>
        <taxon>Brassiceae</taxon>
        <taxon>Brassica</taxon>
    </lineage>
</organism>
<reference evidence="1 2" key="1">
    <citation type="journal article" date="2020" name="BMC Genomics">
        <title>Intraspecific diversification of the crop wild relative Brassica cretica Lam. using demographic model selection.</title>
        <authorList>
            <person name="Kioukis A."/>
            <person name="Michalopoulou V.A."/>
            <person name="Briers L."/>
            <person name="Pirintsos S."/>
            <person name="Studholme D.J."/>
            <person name="Pavlidis P."/>
            <person name="Sarris P.F."/>
        </authorList>
    </citation>
    <scope>NUCLEOTIDE SEQUENCE [LARGE SCALE GENOMIC DNA]</scope>
    <source>
        <strain evidence="2">cv. PFS-1207/04</strain>
    </source>
</reference>
<dbReference type="Proteomes" id="UP000266723">
    <property type="component" value="Unassembled WGS sequence"/>
</dbReference>
<dbReference type="EMBL" id="QGKV02002055">
    <property type="protein sequence ID" value="KAF3494014.1"/>
    <property type="molecule type" value="Genomic_DNA"/>
</dbReference>
<comment type="caution">
    <text evidence="1">The sequence shown here is derived from an EMBL/GenBank/DDBJ whole genome shotgun (WGS) entry which is preliminary data.</text>
</comment>
<accession>A0ABQ7A8M4</accession>